<evidence type="ECO:0000313" key="2">
    <source>
        <dbReference type="EMBL" id="CCX13148.1"/>
    </source>
</evidence>
<accession>U4L7N5</accession>
<organism evidence="2 3">
    <name type="scientific">Pyronema omphalodes (strain CBS 100304)</name>
    <name type="common">Pyronema confluens</name>
    <dbReference type="NCBI Taxonomy" id="1076935"/>
    <lineage>
        <taxon>Eukaryota</taxon>
        <taxon>Fungi</taxon>
        <taxon>Dikarya</taxon>
        <taxon>Ascomycota</taxon>
        <taxon>Pezizomycotina</taxon>
        <taxon>Pezizomycetes</taxon>
        <taxon>Pezizales</taxon>
        <taxon>Pyronemataceae</taxon>
        <taxon>Pyronema</taxon>
    </lineage>
</organism>
<gene>
    <name evidence="2" type="ORF">PCON_12741</name>
</gene>
<feature type="signal peptide" evidence="1">
    <location>
        <begin position="1"/>
        <end position="18"/>
    </location>
</feature>
<reference evidence="2 3" key="1">
    <citation type="journal article" date="2013" name="PLoS Genet.">
        <title>The genome and development-dependent transcriptomes of Pyronema confluens: a window into fungal evolution.</title>
        <authorList>
            <person name="Traeger S."/>
            <person name="Altegoer F."/>
            <person name="Freitag M."/>
            <person name="Gabaldon T."/>
            <person name="Kempken F."/>
            <person name="Kumar A."/>
            <person name="Marcet-Houben M."/>
            <person name="Poggeler S."/>
            <person name="Stajich J.E."/>
            <person name="Nowrousian M."/>
        </authorList>
    </citation>
    <scope>NUCLEOTIDE SEQUENCE [LARGE SCALE GENOMIC DNA]</scope>
    <source>
        <strain evidence="3">CBS 100304</strain>
        <tissue evidence="2">Vegetative mycelium</tissue>
    </source>
</reference>
<dbReference type="Proteomes" id="UP000018144">
    <property type="component" value="Unassembled WGS sequence"/>
</dbReference>
<feature type="chain" id="PRO_5004651365" description="Secreted protein" evidence="1">
    <location>
        <begin position="19"/>
        <end position="120"/>
    </location>
</feature>
<keyword evidence="1" id="KW-0732">Signal</keyword>
<sequence length="120" mass="13953">MLAVFLSLLRFDFQCICGLDAIDIWALELLWRPFWLAKTSSVCMTPGDFNSCSIPCCVLDAVTKDGDRCGEFVTFLAWCEDFRHFLGCFSLLGRWHIVAFRGGICTWSRRGYWWMDEWCV</sequence>
<evidence type="ECO:0000313" key="3">
    <source>
        <dbReference type="Proteomes" id="UP000018144"/>
    </source>
</evidence>
<name>U4L7N5_PYROM</name>
<evidence type="ECO:0008006" key="4">
    <source>
        <dbReference type="Google" id="ProtNLM"/>
    </source>
</evidence>
<proteinExistence type="predicted"/>
<keyword evidence="3" id="KW-1185">Reference proteome</keyword>
<protein>
    <recommendedName>
        <fullName evidence="4">Secreted protein</fullName>
    </recommendedName>
</protein>
<dbReference type="AlphaFoldDB" id="U4L7N5"/>
<evidence type="ECO:0000256" key="1">
    <source>
        <dbReference type="SAM" id="SignalP"/>
    </source>
</evidence>
<dbReference type="EMBL" id="HF935781">
    <property type="protein sequence ID" value="CCX13148.1"/>
    <property type="molecule type" value="Genomic_DNA"/>
</dbReference>